<proteinExistence type="predicted"/>
<accession>A0A3G5A894</accession>
<organism evidence="1">
    <name type="scientific">Hyperionvirus sp</name>
    <dbReference type="NCBI Taxonomy" id="2487770"/>
    <lineage>
        <taxon>Viruses</taxon>
        <taxon>Varidnaviria</taxon>
        <taxon>Bamfordvirae</taxon>
        <taxon>Nucleocytoviricota</taxon>
        <taxon>Megaviricetes</taxon>
        <taxon>Imitervirales</taxon>
        <taxon>Mimiviridae</taxon>
        <taxon>Klosneuvirinae</taxon>
    </lineage>
</organism>
<name>A0A3G5A894_9VIRU</name>
<dbReference type="EMBL" id="MK072387">
    <property type="protein sequence ID" value="AYV83282.1"/>
    <property type="molecule type" value="Genomic_DNA"/>
</dbReference>
<protein>
    <submittedName>
        <fullName evidence="1">Uncharacterized protein</fullName>
    </submittedName>
</protein>
<evidence type="ECO:0000313" key="1">
    <source>
        <dbReference type="EMBL" id="AYV83282.1"/>
    </source>
</evidence>
<sequence>MDEFQLVHRDMEWSGMDFGRPEFLDRTMYFTWGMRETETIIVTFDDPRPGFETCEPPDHSWERKREHTKPFQSYLYAFEIIRRPIGLTAFALSAKRYFTSVYGGSSELPPGKFPRSGFKITEPPSFSDVVYSLPRHQIISGTVRHIFSAYVLPSPQPHSAAFYRAIRKKKKHLSRLAIPLRRKLSDILTPYLFSACYSIIADYFLGA</sequence>
<gene>
    <name evidence="1" type="ORF">Hyperionvirus5_88</name>
</gene>
<reference evidence="1" key="1">
    <citation type="submission" date="2018-10" db="EMBL/GenBank/DDBJ databases">
        <title>Hidden diversity of soil giant viruses.</title>
        <authorList>
            <person name="Schulz F."/>
            <person name="Alteio L."/>
            <person name="Goudeau D."/>
            <person name="Ryan E.M."/>
            <person name="Malmstrom R.R."/>
            <person name="Blanchard J."/>
            <person name="Woyke T."/>
        </authorList>
    </citation>
    <scope>NUCLEOTIDE SEQUENCE</scope>
    <source>
        <strain evidence="1">HYV1</strain>
    </source>
</reference>